<reference evidence="2" key="1">
    <citation type="submission" date="2024-02" db="UniProtKB">
        <authorList>
            <consortium name="WormBaseParasite"/>
        </authorList>
    </citation>
    <scope>IDENTIFICATION</scope>
</reference>
<proteinExistence type="predicted"/>
<dbReference type="WBParaSite" id="MBELARI_LOCUS20265">
    <property type="protein sequence ID" value="MBELARI_LOCUS20265"/>
    <property type="gene ID" value="MBELARI_LOCUS20265"/>
</dbReference>
<name>A0AAF3F1F8_9BILA</name>
<dbReference type="AlphaFoldDB" id="A0AAF3F1F8"/>
<protein>
    <submittedName>
        <fullName evidence="2">Uncharacterized protein</fullName>
    </submittedName>
</protein>
<evidence type="ECO:0000313" key="1">
    <source>
        <dbReference type="Proteomes" id="UP000887575"/>
    </source>
</evidence>
<keyword evidence="1" id="KW-1185">Reference proteome</keyword>
<accession>A0AAF3F1F8</accession>
<dbReference type="Proteomes" id="UP000887575">
    <property type="component" value="Unassembled WGS sequence"/>
</dbReference>
<organism evidence="1 2">
    <name type="scientific">Mesorhabditis belari</name>
    <dbReference type="NCBI Taxonomy" id="2138241"/>
    <lineage>
        <taxon>Eukaryota</taxon>
        <taxon>Metazoa</taxon>
        <taxon>Ecdysozoa</taxon>
        <taxon>Nematoda</taxon>
        <taxon>Chromadorea</taxon>
        <taxon>Rhabditida</taxon>
        <taxon>Rhabditina</taxon>
        <taxon>Rhabditomorpha</taxon>
        <taxon>Rhabditoidea</taxon>
        <taxon>Rhabditidae</taxon>
        <taxon>Mesorhabditinae</taxon>
        <taxon>Mesorhabditis</taxon>
    </lineage>
</organism>
<evidence type="ECO:0000313" key="2">
    <source>
        <dbReference type="WBParaSite" id="MBELARI_LOCUS20265"/>
    </source>
</evidence>
<sequence>MTRRMSLNYELIHKQRDIQMDVNGQEEEQALDNSFMNVAPFMRLVGLIEPMTPFEDLADCLEMFQEPINDSDWKHLSLSSLRDHLESTPPIEIIRPEVSCFGSVASSGLGTANNSFASVVDQPSTTDGDSDFEEFEIEDVF</sequence>